<protein>
    <recommendedName>
        <fullName evidence="5">Exodeoxyribonuclease 7 large subunit</fullName>
        <ecNumber evidence="5">3.1.11.6</ecNumber>
    </recommendedName>
    <alternativeName>
        <fullName evidence="5">Exodeoxyribonuclease VII large subunit</fullName>
        <shortName evidence="5">Exonuclease VII large subunit</shortName>
    </alternativeName>
</protein>
<dbReference type="Proteomes" id="UP000076623">
    <property type="component" value="Chromosome"/>
</dbReference>
<evidence type="ECO:0000259" key="7">
    <source>
        <dbReference type="Pfam" id="PF02601"/>
    </source>
</evidence>
<feature type="domain" description="OB-fold nucleic acid binding" evidence="8">
    <location>
        <begin position="9"/>
        <end position="103"/>
    </location>
</feature>
<dbReference type="Pfam" id="PF13742">
    <property type="entry name" value="tRNA_anti_2"/>
    <property type="match status" value="1"/>
</dbReference>
<comment type="subunit">
    <text evidence="5">Heterooligomer composed of large and small subunits.</text>
</comment>
<dbReference type="GO" id="GO:0008855">
    <property type="term" value="F:exodeoxyribonuclease VII activity"/>
    <property type="evidence" value="ECO:0007669"/>
    <property type="project" value="UniProtKB-UniRule"/>
</dbReference>
<dbReference type="EMBL" id="CP015378">
    <property type="protein sequence ID" value="ANC77810.1"/>
    <property type="molecule type" value="Genomic_DNA"/>
</dbReference>
<dbReference type="STRING" id="1221500.ABE65_013790"/>
<dbReference type="GO" id="GO:0003676">
    <property type="term" value="F:nucleic acid binding"/>
    <property type="evidence" value="ECO:0007669"/>
    <property type="project" value="InterPro"/>
</dbReference>
<comment type="similarity">
    <text evidence="5 6">Belongs to the XseA family.</text>
</comment>
<dbReference type="EC" id="3.1.11.6" evidence="5"/>
<dbReference type="GO" id="GO:0009318">
    <property type="term" value="C:exodeoxyribonuclease VII complex"/>
    <property type="evidence" value="ECO:0007669"/>
    <property type="project" value="UniProtKB-UniRule"/>
</dbReference>
<evidence type="ECO:0000256" key="3">
    <source>
        <dbReference type="ARBA" id="ARBA00022801"/>
    </source>
</evidence>
<accession>A0A160IPC4</accession>
<keyword evidence="3 5" id="KW-0378">Hydrolase</keyword>
<dbReference type="RefSeq" id="WP_066396015.1">
    <property type="nucleotide sequence ID" value="NZ_CP015378.1"/>
</dbReference>
<dbReference type="HAMAP" id="MF_00378">
    <property type="entry name" value="Exonuc_7_L"/>
    <property type="match status" value="1"/>
</dbReference>
<dbReference type="InterPro" id="IPR003753">
    <property type="entry name" value="Exonuc_VII_L"/>
</dbReference>
<dbReference type="PANTHER" id="PTHR30008:SF0">
    <property type="entry name" value="EXODEOXYRIBONUCLEASE 7 LARGE SUBUNIT"/>
    <property type="match status" value="1"/>
</dbReference>
<comment type="subcellular location">
    <subcellularLocation>
        <location evidence="5 6">Cytoplasm</location>
    </subcellularLocation>
</comment>
<dbReference type="Pfam" id="PF02601">
    <property type="entry name" value="Exonuc_VII_L"/>
    <property type="match status" value="1"/>
</dbReference>
<evidence type="ECO:0000256" key="5">
    <source>
        <dbReference type="HAMAP-Rule" id="MF_00378"/>
    </source>
</evidence>
<name>A0A160IPC4_9BACL</name>
<evidence type="ECO:0000256" key="2">
    <source>
        <dbReference type="ARBA" id="ARBA00022722"/>
    </source>
</evidence>
<dbReference type="AlphaFoldDB" id="A0A160IPC4"/>
<sequence>MQNNNRYVPISAVTRYIKRLFENDGNLQDVWVKGELSNVKLHSRGHLYFTLKDANSRVSAVMFAGNNRHLNFKPEEGMSVLIQGSFSVYEPQGQYQLYVRTMQQDGVGNLFLAYENLKSTLDQQGLFDPIHKKPLPKFPSTIGVITSPTGAAVRDIVTTIKRRFPLAAVTVYPVLVQGPGAALSIVRAIERANALNESDVLIVGRGGGSIEELWAFNEESVARAIFQSNLPIISAVGHETDFTISDFVADLRAPTPTAAAEMAVPHLDELKDRLFQRNVRLKRVMNEFVSGHQQHLSRLQKSYAFKYPTQLIKQKEQELDRCMDQLKRTVGSFVDQHQNQLSQVKRQLLLFSPRGQLQKANERVVSLHKTLLKETNRHVRQHQRDFSNKISRLSSLNPLAVMDRGYSLTYKQGKDELVKSVSQVKVGDALTIKLKDGQVDCHITGTEASFTND</sequence>
<dbReference type="NCBIfam" id="TIGR00237">
    <property type="entry name" value="xseA"/>
    <property type="match status" value="1"/>
</dbReference>
<keyword evidence="10" id="KW-1185">Reference proteome</keyword>
<dbReference type="InterPro" id="IPR025824">
    <property type="entry name" value="OB-fold_nuc-bd_dom"/>
</dbReference>
<organism evidence="9 10">
    <name type="scientific">Fictibacillus phosphorivorans</name>
    <dbReference type="NCBI Taxonomy" id="1221500"/>
    <lineage>
        <taxon>Bacteria</taxon>
        <taxon>Bacillati</taxon>
        <taxon>Bacillota</taxon>
        <taxon>Bacilli</taxon>
        <taxon>Bacillales</taxon>
        <taxon>Fictibacillaceae</taxon>
        <taxon>Fictibacillus</taxon>
    </lineage>
</organism>
<comment type="catalytic activity">
    <reaction evidence="5 6">
        <text>Exonucleolytic cleavage in either 5'- to 3'- or 3'- to 5'-direction to yield nucleoside 5'-phosphates.</text>
        <dbReference type="EC" id="3.1.11.6"/>
    </reaction>
</comment>
<gene>
    <name evidence="5" type="primary">xseA</name>
    <name evidence="9" type="ORF">ABE65_013790</name>
</gene>
<dbReference type="InterPro" id="IPR020579">
    <property type="entry name" value="Exonuc_VII_lsu_C"/>
</dbReference>
<dbReference type="GO" id="GO:0006308">
    <property type="term" value="P:DNA catabolic process"/>
    <property type="evidence" value="ECO:0007669"/>
    <property type="project" value="UniProtKB-UniRule"/>
</dbReference>
<comment type="function">
    <text evidence="5">Bidirectionally degrades single-stranded DNA into large acid-insoluble oligonucleotides, which are then degraded further into small acid-soluble oligonucleotides.</text>
</comment>
<dbReference type="GO" id="GO:0005737">
    <property type="term" value="C:cytoplasm"/>
    <property type="evidence" value="ECO:0007669"/>
    <property type="project" value="UniProtKB-SubCell"/>
</dbReference>
<keyword evidence="4 5" id="KW-0269">Exonuclease</keyword>
<evidence type="ECO:0000313" key="10">
    <source>
        <dbReference type="Proteomes" id="UP000076623"/>
    </source>
</evidence>
<proteinExistence type="inferred from homology"/>
<keyword evidence="2 5" id="KW-0540">Nuclease</keyword>
<evidence type="ECO:0000259" key="8">
    <source>
        <dbReference type="Pfam" id="PF13742"/>
    </source>
</evidence>
<dbReference type="PANTHER" id="PTHR30008">
    <property type="entry name" value="EXODEOXYRIBONUCLEASE 7 LARGE SUBUNIT"/>
    <property type="match status" value="1"/>
</dbReference>
<evidence type="ECO:0000256" key="4">
    <source>
        <dbReference type="ARBA" id="ARBA00022839"/>
    </source>
</evidence>
<evidence type="ECO:0000256" key="6">
    <source>
        <dbReference type="RuleBase" id="RU004355"/>
    </source>
</evidence>
<evidence type="ECO:0000313" key="9">
    <source>
        <dbReference type="EMBL" id="ANC77810.1"/>
    </source>
</evidence>
<keyword evidence="1 5" id="KW-0963">Cytoplasm</keyword>
<dbReference type="KEGG" id="fpn:ABE65_013790"/>
<dbReference type="CDD" id="cd04489">
    <property type="entry name" value="ExoVII_LU_OBF"/>
    <property type="match status" value="1"/>
</dbReference>
<reference evidence="9 10" key="1">
    <citation type="submission" date="2016-04" db="EMBL/GenBank/DDBJ databases">
        <title>Complete genome sequence of Fictibacillus phosphorivorans G25-29, a strain toxic to nematodes.</title>
        <authorList>
            <person name="Zheng Z."/>
        </authorList>
    </citation>
    <scope>NUCLEOTIDE SEQUENCE [LARGE SCALE GENOMIC DNA]</scope>
    <source>
        <strain evidence="9 10">G25-29</strain>
    </source>
</reference>
<feature type="domain" description="Exonuclease VII large subunit C-terminal" evidence="7">
    <location>
        <begin position="126"/>
        <end position="441"/>
    </location>
</feature>
<evidence type="ECO:0000256" key="1">
    <source>
        <dbReference type="ARBA" id="ARBA00022490"/>
    </source>
</evidence>